<proteinExistence type="predicted"/>
<gene>
    <name evidence="1" type="ORF">Pan181_05000</name>
</gene>
<evidence type="ECO:0000313" key="2">
    <source>
        <dbReference type="Proteomes" id="UP000315750"/>
    </source>
</evidence>
<dbReference type="GO" id="GO:0005198">
    <property type="term" value="F:structural molecule activity"/>
    <property type="evidence" value="ECO:0007669"/>
    <property type="project" value="InterPro"/>
</dbReference>
<dbReference type="AlphaFoldDB" id="A0A518AHW9"/>
<dbReference type="Proteomes" id="UP000315750">
    <property type="component" value="Chromosome"/>
</dbReference>
<dbReference type="EMBL" id="CP036278">
    <property type="protein sequence ID" value="QDU54319.1"/>
    <property type="molecule type" value="Genomic_DNA"/>
</dbReference>
<organism evidence="1 2">
    <name type="scientific">Aeoliella mucimassa</name>
    <dbReference type="NCBI Taxonomy" id="2527972"/>
    <lineage>
        <taxon>Bacteria</taxon>
        <taxon>Pseudomonadati</taxon>
        <taxon>Planctomycetota</taxon>
        <taxon>Planctomycetia</taxon>
        <taxon>Pirellulales</taxon>
        <taxon>Lacipirellulaceae</taxon>
        <taxon>Aeoliella</taxon>
    </lineage>
</organism>
<sequence length="448" mass="50237">MKSDHLVHQRLQEAFELLWSDFVDPRDAFAGDDGLAWQELSAGAATSPIAAERLADVRQQCRELLVSNEFAINGIENRISYIVGPGHTYQAVVRKHATAPESLASEVQQVIDEFLETNDWHNRQQEIVRRTDRDGEAFIRLFATAEGATQVRFVEPEQVATPNARFNDPAASLGILTSKHDVETVHGYFVDGELVPAAEVQHRRANVDRNVKRGLPLYLPVRKNLRRAEKLLRNMSMVAEIQSAIALIRKHRAATRTGVEQFVVSQADATVAQPSGRIEQLTQYGPGTILDAPSHVEYEFPATGVDASAFVEILQAELRAIAARLVMPEFMFTSDASNANYASTMVAEGPAVRMFERLQAGMTRDDAQLLWRVIDHATTAGRLPVNVRQLIDVQITPPTLVTRDALREARVMQMAYENRLVSPQTWSRRLGLDYEQEQQNLRVHEKQS</sequence>
<dbReference type="RefSeq" id="WP_145245316.1">
    <property type="nucleotide sequence ID" value="NZ_CP036278.1"/>
</dbReference>
<dbReference type="KEGG" id="amuc:Pan181_05000"/>
<keyword evidence="2" id="KW-1185">Reference proteome</keyword>
<name>A0A518AHW9_9BACT</name>
<dbReference type="InterPro" id="IPR006429">
    <property type="entry name" value="Phage_lambda_portal"/>
</dbReference>
<dbReference type="Pfam" id="PF05136">
    <property type="entry name" value="Phage_portal_2"/>
    <property type="match status" value="1"/>
</dbReference>
<evidence type="ECO:0000313" key="1">
    <source>
        <dbReference type="EMBL" id="QDU54319.1"/>
    </source>
</evidence>
<reference evidence="1 2" key="1">
    <citation type="submission" date="2019-02" db="EMBL/GenBank/DDBJ databases">
        <title>Deep-cultivation of Planctomycetes and their phenomic and genomic characterization uncovers novel biology.</title>
        <authorList>
            <person name="Wiegand S."/>
            <person name="Jogler M."/>
            <person name="Boedeker C."/>
            <person name="Pinto D."/>
            <person name="Vollmers J."/>
            <person name="Rivas-Marin E."/>
            <person name="Kohn T."/>
            <person name="Peeters S.H."/>
            <person name="Heuer A."/>
            <person name="Rast P."/>
            <person name="Oberbeckmann S."/>
            <person name="Bunk B."/>
            <person name="Jeske O."/>
            <person name="Meyerdierks A."/>
            <person name="Storesund J.E."/>
            <person name="Kallscheuer N."/>
            <person name="Luecker S."/>
            <person name="Lage O.M."/>
            <person name="Pohl T."/>
            <person name="Merkel B.J."/>
            <person name="Hornburger P."/>
            <person name="Mueller R.-W."/>
            <person name="Bruemmer F."/>
            <person name="Labrenz M."/>
            <person name="Spormann A.M."/>
            <person name="Op den Camp H."/>
            <person name="Overmann J."/>
            <person name="Amann R."/>
            <person name="Jetten M.S.M."/>
            <person name="Mascher T."/>
            <person name="Medema M.H."/>
            <person name="Devos D.P."/>
            <person name="Kaster A.-K."/>
            <person name="Ovreas L."/>
            <person name="Rohde M."/>
            <person name="Galperin M.Y."/>
            <person name="Jogler C."/>
        </authorList>
    </citation>
    <scope>NUCLEOTIDE SEQUENCE [LARGE SCALE GENOMIC DNA]</scope>
    <source>
        <strain evidence="1 2">Pan181</strain>
    </source>
</reference>
<protein>
    <submittedName>
        <fullName evidence="1">Phage portal protein, lambda family</fullName>
    </submittedName>
</protein>
<dbReference type="OrthoDB" id="208663at2"/>
<dbReference type="GO" id="GO:0019068">
    <property type="term" value="P:virion assembly"/>
    <property type="evidence" value="ECO:0007669"/>
    <property type="project" value="InterPro"/>
</dbReference>
<accession>A0A518AHW9</accession>